<keyword evidence="9" id="KW-1185">Reference proteome</keyword>
<comment type="catalytic activity">
    <reaction evidence="5 6">
        <text>dTDP-beta-L-rhamnose + NADP(+) = dTDP-4-dehydro-beta-L-rhamnose + NADPH + H(+)</text>
        <dbReference type="Rhea" id="RHEA:21796"/>
        <dbReference type="ChEBI" id="CHEBI:15378"/>
        <dbReference type="ChEBI" id="CHEBI:57510"/>
        <dbReference type="ChEBI" id="CHEBI:57783"/>
        <dbReference type="ChEBI" id="CHEBI:58349"/>
        <dbReference type="ChEBI" id="CHEBI:62830"/>
        <dbReference type="EC" id="1.1.1.133"/>
    </reaction>
</comment>
<evidence type="ECO:0000256" key="3">
    <source>
        <dbReference type="ARBA" id="ARBA00012929"/>
    </source>
</evidence>
<gene>
    <name evidence="8" type="ORF">JCM19235_5399</name>
</gene>
<comment type="cofactor">
    <cofactor evidence="6">
        <name>Mg(2+)</name>
        <dbReference type="ChEBI" id="CHEBI:18420"/>
    </cofactor>
    <text evidence="6">Binds 1 Mg(2+) ion per monomer.</text>
</comment>
<dbReference type="UniPathway" id="UPA00124"/>
<comment type="function">
    <text evidence="6">Catalyzes the reduction of dTDP-6-deoxy-L-lyxo-4-hexulose to yield dTDP-L-rhamnose.</text>
</comment>
<dbReference type="GO" id="GO:0009243">
    <property type="term" value="P:O antigen biosynthetic process"/>
    <property type="evidence" value="ECO:0007669"/>
    <property type="project" value="UniProtKB-UniPathway"/>
</dbReference>
<evidence type="ECO:0000256" key="2">
    <source>
        <dbReference type="ARBA" id="ARBA00010944"/>
    </source>
</evidence>
<dbReference type="PANTHER" id="PTHR10491">
    <property type="entry name" value="DTDP-4-DEHYDRORHAMNOSE REDUCTASE"/>
    <property type="match status" value="1"/>
</dbReference>
<comment type="similarity">
    <text evidence="2 6">Belongs to the dTDP-4-dehydrorhamnose reductase family.</text>
</comment>
<dbReference type="GO" id="GO:0008831">
    <property type="term" value="F:dTDP-4-dehydrorhamnose reductase activity"/>
    <property type="evidence" value="ECO:0007669"/>
    <property type="project" value="UniProtKB-EC"/>
</dbReference>
<keyword evidence="6" id="KW-0560">Oxidoreductase</keyword>
<evidence type="ECO:0000256" key="5">
    <source>
        <dbReference type="ARBA" id="ARBA00048200"/>
    </source>
</evidence>
<dbReference type="PANTHER" id="PTHR10491:SF4">
    <property type="entry name" value="METHIONINE ADENOSYLTRANSFERASE 2 SUBUNIT BETA"/>
    <property type="match status" value="1"/>
</dbReference>
<evidence type="ECO:0000259" key="7">
    <source>
        <dbReference type="Pfam" id="PF04321"/>
    </source>
</evidence>
<dbReference type="SUPFAM" id="SSF51735">
    <property type="entry name" value="NAD(P)-binding Rossmann-fold domains"/>
    <property type="match status" value="1"/>
</dbReference>
<comment type="pathway">
    <text evidence="1 6">Carbohydrate biosynthesis; dTDP-L-rhamnose biosynthesis.</text>
</comment>
<dbReference type="InterPro" id="IPR005913">
    <property type="entry name" value="dTDP_dehydrorham_reduct"/>
</dbReference>
<comment type="caution">
    <text evidence="8">The sequence shown here is derived from an EMBL/GenBank/DDBJ whole genome shotgun (WGS) entry which is preliminary data.</text>
</comment>
<dbReference type="Gene3D" id="3.40.50.720">
    <property type="entry name" value="NAD(P)-binding Rossmann-like Domain"/>
    <property type="match status" value="1"/>
</dbReference>
<evidence type="ECO:0000313" key="8">
    <source>
        <dbReference type="EMBL" id="GAL16850.1"/>
    </source>
</evidence>
<accession>A0A090RN41</accession>
<dbReference type="STRING" id="990268.JCM19235_5399"/>
<dbReference type="AlphaFoldDB" id="A0A090RN41"/>
<dbReference type="UniPathway" id="UPA00281"/>
<dbReference type="InterPro" id="IPR036291">
    <property type="entry name" value="NAD(P)-bd_dom_sf"/>
</dbReference>
<evidence type="ECO:0000256" key="4">
    <source>
        <dbReference type="ARBA" id="ARBA00017099"/>
    </source>
</evidence>
<dbReference type="OrthoDB" id="9803892at2"/>
<evidence type="ECO:0000313" key="9">
    <source>
        <dbReference type="Proteomes" id="UP000029228"/>
    </source>
</evidence>
<evidence type="ECO:0000256" key="6">
    <source>
        <dbReference type="RuleBase" id="RU364082"/>
    </source>
</evidence>
<dbReference type="GO" id="GO:0019305">
    <property type="term" value="P:dTDP-rhamnose biosynthetic process"/>
    <property type="evidence" value="ECO:0007669"/>
    <property type="project" value="UniProtKB-UniPathway"/>
</dbReference>
<keyword evidence="6" id="KW-0521">NADP</keyword>
<protein>
    <recommendedName>
        <fullName evidence="4 6">dTDP-4-dehydrorhamnose reductase</fullName>
        <ecNumber evidence="3 6">1.1.1.133</ecNumber>
    </recommendedName>
</protein>
<dbReference type="EMBL" id="BBMR01000001">
    <property type="protein sequence ID" value="GAL16850.1"/>
    <property type="molecule type" value="Genomic_DNA"/>
</dbReference>
<dbReference type="Pfam" id="PF04321">
    <property type="entry name" value="RmlD_sub_bind"/>
    <property type="match status" value="1"/>
</dbReference>
<reference evidence="8 9" key="1">
    <citation type="submission" date="2014-09" db="EMBL/GenBank/DDBJ databases">
        <title>Vibrio maritimus JCM 19235. (C45) whole genome shotgun sequence.</title>
        <authorList>
            <person name="Sawabe T."/>
            <person name="Meirelles P."/>
            <person name="Nakanishi M."/>
            <person name="Sayaka M."/>
            <person name="Hattori M."/>
            <person name="Ohkuma M."/>
        </authorList>
    </citation>
    <scope>NUCLEOTIDE SEQUENCE [LARGE SCALE GENOMIC DNA]</scope>
    <source>
        <strain evidence="9">JCM19235</strain>
    </source>
</reference>
<feature type="domain" description="RmlD-like substrate binding" evidence="7">
    <location>
        <begin position="3"/>
        <end position="216"/>
    </location>
</feature>
<dbReference type="Proteomes" id="UP000029228">
    <property type="component" value="Unassembled WGS sequence"/>
</dbReference>
<proteinExistence type="inferred from homology"/>
<name>A0A090RN41_9VIBR</name>
<sequence length="248" mass="28657">MKTVLMTGLTGTLGPKVAAQFTLRGWRVLEWNHHIVSPQDEQQSTQFWREHTIDAVCHMALGDENWAAWLATRCKEQGIPFLFVSTAMVFDSEIDGPYGIFQERNAREAYGQYKIQCEDAIWNINPDAMIARIGWQIHDETTGNNMLAHLEQQHLEQGVINASEAWFPATSHMDDTAIAFLQLIERNEPGLYHLDSNATERWSFYQLVCALREHYNTGWKVVSNEDYKHDQRLVDERIALPPLSHRFE</sequence>
<dbReference type="InterPro" id="IPR029903">
    <property type="entry name" value="RmlD-like-bd"/>
</dbReference>
<organism evidence="8 9">
    <name type="scientific">Vibrio maritimus</name>
    <dbReference type="NCBI Taxonomy" id="990268"/>
    <lineage>
        <taxon>Bacteria</taxon>
        <taxon>Pseudomonadati</taxon>
        <taxon>Pseudomonadota</taxon>
        <taxon>Gammaproteobacteria</taxon>
        <taxon>Vibrionales</taxon>
        <taxon>Vibrionaceae</taxon>
        <taxon>Vibrio</taxon>
    </lineage>
</organism>
<evidence type="ECO:0000256" key="1">
    <source>
        <dbReference type="ARBA" id="ARBA00004781"/>
    </source>
</evidence>
<dbReference type="EC" id="1.1.1.133" evidence="3 6"/>